<dbReference type="Proteomes" id="UP000538670">
    <property type="component" value="Unassembled WGS sequence"/>
</dbReference>
<evidence type="ECO:0000313" key="2">
    <source>
        <dbReference type="EMBL" id="MBB3880488.1"/>
    </source>
</evidence>
<reference evidence="2 3" key="1">
    <citation type="submission" date="2020-08" db="EMBL/GenBank/DDBJ databases">
        <title>Genomic Encyclopedia of Type Strains, Phase IV (KMG-IV): sequencing the most valuable type-strain genomes for metagenomic binning, comparative biology and taxonomic classification.</title>
        <authorList>
            <person name="Goeker M."/>
        </authorList>
    </citation>
    <scope>NUCLEOTIDE SEQUENCE [LARGE SCALE GENOMIC DNA]</scope>
    <source>
        <strain evidence="2 3">DSM 19512</strain>
    </source>
</reference>
<accession>A0A7W6ADY8</accession>
<keyword evidence="1" id="KW-0812">Transmembrane</keyword>
<comment type="caution">
    <text evidence="2">The sequence shown here is derived from an EMBL/GenBank/DDBJ whole genome shotgun (WGS) entry which is preliminary data.</text>
</comment>
<keyword evidence="1" id="KW-1133">Transmembrane helix</keyword>
<evidence type="ECO:0000313" key="3">
    <source>
        <dbReference type="Proteomes" id="UP000538670"/>
    </source>
</evidence>
<dbReference type="AlphaFoldDB" id="A0A7W6ADY8"/>
<protein>
    <submittedName>
        <fullName evidence="2">Uncharacterized protein</fullName>
    </submittedName>
</protein>
<keyword evidence="1" id="KW-0472">Membrane</keyword>
<evidence type="ECO:0000256" key="1">
    <source>
        <dbReference type="SAM" id="Phobius"/>
    </source>
</evidence>
<feature type="transmembrane region" description="Helical" evidence="1">
    <location>
        <begin position="68"/>
        <end position="85"/>
    </location>
</feature>
<keyword evidence="3" id="KW-1185">Reference proteome</keyword>
<dbReference type="EMBL" id="JACIDH010000016">
    <property type="protein sequence ID" value="MBB3880488.1"/>
    <property type="molecule type" value="Genomic_DNA"/>
</dbReference>
<gene>
    <name evidence="2" type="ORF">GGR48_002934</name>
</gene>
<dbReference type="RefSeq" id="WP_183952536.1">
    <property type="nucleotide sequence ID" value="NZ_JACIDH010000016.1"/>
</dbReference>
<sequence length="86" mass="9500">MKAVRGFCRIVSLYERAPLRQLLDLDPIGAVDWIIVTLARRMVRFLDGAHAAENLDGPAVSSGWRGNFVFLLFWAILIAGAVALFA</sequence>
<name>A0A7W6ADY8_9SPHN</name>
<proteinExistence type="predicted"/>
<organism evidence="2 3">
    <name type="scientific">Sphingomonas pseudosanguinis</name>
    <dbReference type="NCBI Taxonomy" id="413712"/>
    <lineage>
        <taxon>Bacteria</taxon>
        <taxon>Pseudomonadati</taxon>
        <taxon>Pseudomonadota</taxon>
        <taxon>Alphaproteobacteria</taxon>
        <taxon>Sphingomonadales</taxon>
        <taxon>Sphingomonadaceae</taxon>
        <taxon>Sphingomonas</taxon>
    </lineage>
</organism>